<dbReference type="InterPro" id="IPR001613">
    <property type="entry name" value="Flavin_amine_oxidase"/>
</dbReference>
<dbReference type="OMA" id="PIHWAGT"/>
<dbReference type="PRINTS" id="PR00757">
    <property type="entry name" value="AMINEOXDASEF"/>
</dbReference>
<evidence type="ECO:0000256" key="4">
    <source>
        <dbReference type="ARBA" id="ARBA00048448"/>
    </source>
</evidence>
<gene>
    <name evidence="8" type="ORF">JI435_087650</name>
</gene>
<comment type="similarity">
    <text evidence="2 6">Belongs to the flavin monoamine oxidase family.</text>
</comment>
<dbReference type="Pfam" id="PF01593">
    <property type="entry name" value="Amino_oxidase"/>
    <property type="match status" value="1"/>
</dbReference>
<dbReference type="RefSeq" id="XP_001799073.1">
    <property type="nucleotide sequence ID" value="XM_001799021.1"/>
</dbReference>
<evidence type="ECO:0000259" key="7">
    <source>
        <dbReference type="Pfam" id="PF01593"/>
    </source>
</evidence>
<feature type="domain" description="Amine oxidase" evidence="7">
    <location>
        <begin position="42"/>
        <end position="488"/>
    </location>
</feature>
<evidence type="ECO:0000313" key="9">
    <source>
        <dbReference type="Proteomes" id="UP000663193"/>
    </source>
</evidence>
<dbReference type="PANTHER" id="PTHR43563">
    <property type="entry name" value="AMINE OXIDASE"/>
    <property type="match status" value="1"/>
</dbReference>
<organism evidence="8 9">
    <name type="scientific">Phaeosphaeria nodorum (strain SN15 / ATCC MYA-4574 / FGSC 10173)</name>
    <name type="common">Glume blotch fungus</name>
    <name type="synonym">Parastagonospora nodorum</name>
    <dbReference type="NCBI Taxonomy" id="321614"/>
    <lineage>
        <taxon>Eukaryota</taxon>
        <taxon>Fungi</taxon>
        <taxon>Dikarya</taxon>
        <taxon>Ascomycota</taxon>
        <taxon>Pezizomycotina</taxon>
        <taxon>Dothideomycetes</taxon>
        <taxon>Pleosporomycetidae</taxon>
        <taxon>Pleosporales</taxon>
        <taxon>Pleosporineae</taxon>
        <taxon>Phaeosphaeriaceae</taxon>
        <taxon>Parastagonospora</taxon>
    </lineage>
</organism>
<feature type="binding site" evidence="5">
    <location>
        <position position="380"/>
    </location>
    <ligand>
        <name>substrate</name>
    </ligand>
</feature>
<name>A0A7U2F2G3_PHANO</name>
<dbReference type="InterPro" id="IPR050703">
    <property type="entry name" value="Flavin_MAO"/>
</dbReference>
<keyword evidence="9" id="KW-1185">Reference proteome</keyword>
<evidence type="ECO:0000256" key="6">
    <source>
        <dbReference type="RuleBase" id="RU362067"/>
    </source>
</evidence>
<dbReference type="Gene3D" id="1.10.405.10">
    <property type="entry name" value="Guanine Nucleotide Dissociation Inhibitor, domain 1"/>
    <property type="match status" value="1"/>
</dbReference>
<dbReference type="SUPFAM" id="SSF54373">
    <property type="entry name" value="FAD-linked reductases, C-terminal domain"/>
    <property type="match status" value="1"/>
</dbReference>
<keyword evidence="3 6" id="KW-0560">Oxidoreductase</keyword>
<dbReference type="Gene3D" id="3.90.660.10">
    <property type="match status" value="1"/>
</dbReference>
<evidence type="ECO:0000256" key="1">
    <source>
        <dbReference type="ARBA" id="ARBA00001974"/>
    </source>
</evidence>
<dbReference type="InterPro" id="IPR002937">
    <property type="entry name" value="Amino_oxidase"/>
</dbReference>
<dbReference type="PANTHER" id="PTHR43563:SF14">
    <property type="entry name" value="AMINE OXIDASE"/>
    <property type="match status" value="1"/>
</dbReference>
<feature type="binding site" evidence="5">
    <location>
        <position position="274"/>
    </location>
    <ligand>
        <name>FAD</name>
        <dbReference type="ChEBI" id="CHEBI:57692"/>
    </ligand>
</feature>
<feature type="binding site" evidence="5">
    <location>
        <begin position="62"/>
        <end position="63"/>
    </location>
    <ligand>
        <name>FAD</name>
        <dbReference type="ChEBI" id="CHEBI:57692"/>
    </ligand>
</feature>
<dbReference type="EC" id="1.4.3.-" evidence="6"/>
<dbReference type="InterPro" id="IPR036188">
    <property type="entry name" value="FAD/NAD-bd_sf"/>
</dbReference>
<proteinExistence type="inferred from homology"/>
<dbReference type="AlphaFoldDB" id="A0A7U2F2G3"/>
<dbReference type="Proteomes" id="UP000663193">
    <property type="component" value="Chromosome 7"/>
</dbReference>
<protein>
    <recommendedName>
        <fullName evidence="6">Amine oxidase</fullName>
        <ecNumber evidence="6">1.4.3.-</ecNumber>
    </recommendedName>
</protein>
<reference evidence="9" key="1">
    <citation type="journal article" date="2021" name="BMC Genomics">
        <title>Chromosome-level genome assembly and manually-curated proteome of model necrotroph Parastagonospora nodorum Sn15 reveals a genome-wide trove of candidate effector homologs, and redundancy of virulence-related functions within an accessory chromosome.</title>
        <authorList>
            <person name="Bertazzoni S."/>
            <person name="Jones D.A.B."/>
            <person name="Phan H.T."/>
            <person name="Tan K.-C."/>
            <person name="Hane J.K."/>
        </authorList>
    </citation>
    <scope>NUCLEOTIDE SEQUENCE [LARGE SCALE GENOMIC DNA]</scope>
    <source>
        <strain evidence="9">SN15 / ATCC MYA-4574 / FGSC 10173)</strain>
    </source>
</reference>
<dbReference type="EMBL" id="CP069029">
    <property type="protein sequence ID" value="QRC97448.1"/>
    <property type="molecule type" value="Genomic_DNA"/>
</dbReference>
<dbReference type="SUPFAM" id="SSF51905">
    <property type="entry name" value="FAD/NAD(P)-binding domain"/>
    <property type="match status" value="1"/>
</dbReference>
<keyword evidence="6" id="KW-0285">Flavoprotein</keyword>
<feature type="binding site" evidence="5">
    <location>
        <position position="464"/>
    </location>
    <ligand>
        <name>FAD</name>
        <dbReference type="ChEBI" id="CHEBI:57692"/>
    </ligand>
</feature>
<evidence type="ECO:0000256" key="2">
    <source>
        <dbReference type="ARBA" id="ARBA00005995"/>
    </source>
</evidence>
<keyword evidence="6" id="KW-0274">FAD</keyword>
<sequence>MARITGFLAVRTAITLLIASPSIVSAAAVPESVDVVVVGAGLAGLTAARDLLAAGKTVRVLEARDRVGGKVHNAKLKNGGVTEVGAEFVGPTQDHVFKMISDLGLETFKTYSEGDSVLWRNGTRLVYTPDPALGGSPPVAQEALIQIAGVQQKLNEWTGKIDVNAPWNDSNAAEWDKMSFQDFLNANAPHPDAQLVLTSACKGIFSAEPRDISLLYLIAYIASGGNETTRGTLASVIAVQNGAQESRVVGGTGLIPERLAEKVGSKHITLNAAVSSIKKTPTGYVVESCAGSVQANRVVVAMPPPLLKRIAFSPALPQARQNLIDGLKLPAIGKGIAVYKTPFWRTTEKLDGQVVSDSGSVKVTFDSSESDGKFGAILGFILGDEMRALDKLPAEQAQKMITSDYVRYFGSQAADTTEFVLQRWDLEEFSKGGPVAVAPPGGVLSKNGHALREAVDGIHFAGTETSVYWTGYMDGAIRSGERVAKEILGH</sequence>
<comment type="cofactor">
    <cofactor evidence="1 6">
        <name>FAD</name>
        <dbReference type="ChEBI" id="CHEBI:57692"/>
    </cofactor>
</comment>
<dbReference type="GO" id="GO:0097621">
    <property type="term" value="F:monoamine oxidase activity"/>
    <property type="evidence" value="ECO:0007669"/>
    <property type="project" value="UniProtKB-EC"/>
</dbReference>
<dbReference type="KEGG" id="pno:SNOG_08765"/>
<evidence type="ECO:0000256" key="5">
    <source>
        <dbReference type="PIRSR" id="PIRSR601613-1"/>
    </source>
</evidence>
<dbReference type="Gene3D" id="3.50.50.60">
    <property type="entry name" value="FAD/NAD(P)-binding domain"/>
    <property type="match status" value="1"/>
</dbReference>
<evidence type="ECO:0000313" key="8">
    <source>
        <dbReference type="EMBL" id="QRC97448.1"/>
    </source>
</evidence>
<evidence type="ECO:0000256" key="3">
    <source>
        <dbReference type="ARBA" id="ARBA00023002"/>
    </source>
</evidence>
<dbReference type="VEuPathDB" id="FungiDB:JI435_087650"/>
<dbReference type="OrthoDB" id="5046242at2759"/>
<comment type="catalytic activity">
    <reaction evidence="4">
        <text>a secondary aliphatic amine + O2 + H2O = a primary amine + an aldehyde + H2O2</text>
        <dbReference type="Rhea" id="RHEA:26414"/>
        <dbReference type="ChEBI" id="CHEBI:15377"/>
        <dbReference type="ChEBI" id="CHEBI:15379"/>
        <dbReference type="ChEBI" id="CHEBI:16240"/>
        <dbReference type="ChEBI" id="CHEBI:17478"/>
        <dbReference type="ChEBI" id="CHEBI:58855"/>
        <dbReference type="ChEBI" id="CHEBI:65296"/>
        <dbReference type="EC" id="1.4.3.4"/>
    </reaction>
</comment>
<accession>A0A7U2F2G3</accession>